<gene>
    <name evidence="2" type="ORF">AWH69_01825</name>
</gene>
<dbReference type="AlphaFoldDB" id="A0A176QFT1"/>
<evidence type="ECO:0000313" key="2">
    <source>
        <dbReference type="EMBL" id="OAB88564.1"/>
    </source>
</evidence>
<evidence type="ECO:0000256" key="1">
    <source>
        <dbReference type="ARBA" id="ARBA00005721"/>
    </source>
</evidence>
<dbReference type="STRING" id="262209.AWH69_01825"/>
<evidence type="ECO:0000313" key="3">
    <source>
        <dbReference type="Proteomes" id="UP000076976"/>
    </source>
</evidence>
<name>A0A176QFT1_9MICO</name>
<dbReference type="RefSeq" id="WP_068270634.1">
    <property type="nucleotide sequence ID" value="NZ_LQZG01000001.1"/>
</dbReference>
<comment type="similarity">
    <text evidence="1">Belongs to the asp23 family.</text>
</comment>
<dbReference type="Pfam" id="PF03780">
    <property type="entry name" value="Asp23"/>
    <property type="match status" value="1"/>
</dbReference>
<keyword evidence="3" id="KW-1185">Reference proteome</keyword>
<evidence type="ECO:0008006" key="4">
    <source>
        <dbReference type="Google" id="ProtNLM"/>
    </source>
</evidence>
<sequence>MAAADPTARRELPPVDERGRTVVADAVVRRIATIAAREVDDVVVERTGLDRITGRGLPHADVVVAGQTSRVSVEVATRWPAPLSTVTAAVQDHVRERVSTLTGMTVTAVDVRVASVSYGRTARRRVE</sequence>
<proteinExistence type="inferred from homology"/>
<dbReference type="Proteomes" id="UP000076976">
    <property type="component" value="Unassembled WGS sequence"/>
</dbReference>
<dbReference type="InterPro" id="IPR005531">
    <property type="entry name" value="Asp23"/>
</dbReference>
<reference evidence="2 3" key="1">
    <citation type="submission" date="2016-01" db="EMBL/GenBank/DDBJ databases">
        <title>Janibacter melonis strain CD11_4 genome sequencing and assembly.</title>
        <authorList>
            <person name="Nair G.R."/>
            <person name="Kaur G."/>
            <person name="Chander A.M."/>
            <person name="Mayilraj S."/>
        </authorList>
    </citation>
    <scope>NUCLEOTIDE SEQUENCE [LARGE SCALE GENOMIC DNA]</scope>
    <source>
        <strain evidence="2 3">CD11-4</strain>
    </source>
</reference>
<accession>A0A176QFT1</accession>
<protein>
    <recommendedName>
        <fullName evidence="4">Asp23/Gls24 family envelope stress response protein</fullName>
    </recommendedName>
</protein>
<comment type="caution">
    <text evidence="2">The sequence shown here is derived from an EMBL/GenBank/DDBJ whole genome shotgun (WGS) entry which is preliminary data.</text>
</comment>
<organism evidence="2 3">
    <name type="scientific">Janibacter melonis</name>
    <dbReference type="NCBI Taxonomy" id="262209"/>
    <lineage>
        <taxon>Bacteria</taxon>
        <taxon>Bacillati</taxon>
        <taxon>Actinomycetota</taxon>
        <taxon>Actinomycetes</taxon>
        <taxon>Micrococcales</taxon>
        <taxon>Intrasporangiaceae</taxon>
        <taxon>Janibacter</taxon>
    </lineage>
</organism>
<dbReference type="EMBL" id="LQZG01000001">
    <property type="protein sequence ID" value="OAB88564.1"/>
    <property type="molecule type" value="Genomic_DNA"/>
</dbReference>